<comment type="caution">
    <text evidence="1">The sequence shown here is derived from an EMBL/GenBank/DDBJ whole genome shotgun (WGS) entry which is preliminary data.</text>
</comment>
<evidence type="ECO:0000313" key="1">
    <source>
        <dbReference type="EMBL" id="OIQ08688.1"/>
    </source>
</evidence>
<evidence type="ECO:0000313" key="2">
    <source>
        <dbReference type="Proteomes" id="UP000182743"/>
    </source>
</evidence>
<protein>
    <submittedName>
        <fullName evidence="1">Uncharacterized protein</fullName>
    </submittedName>
</protein>
<sequence>MYQCKSGKHWWLRMEDAKKCCNGYRRVLCIGNTRGCDITIYEAETETMYGYKWEKNSE</sequence>
<reference evidence="1 2" key="1">
    <citation type="submission" date="2016-08" db="EMBL/GenBank/DDBJ databases">
        <title>Genome-based comparison of Moorella thermoacetic strains.</title>
        <authorList>
            <person name="Poehlein A."/>
            <person name="Bengelsdorf F.R."/>
            <person name="Esser C."/>
            <person name="Duerre P."/>
            <person name="Daniel R."/>
        </authorList>
    </citation>
    <scope>NUCLEOTIDE SEQUENCE [LARGE SCALE GENOMIC DNA]</scope>
    <source>
        <strain evidence="1 2">DSM 11768</strain>
    </source>
</reference>
<gene>
    <name evidence="1" type="ORF">MOOR_16070</name>
</gene>
<proteinExistence type="predicted"/>
<name>A0A1J5JTA1_NEOTH</name>
<organism evidence="1 2">
    <name type="scientific">Neomoorella thermoacetica</name>
    <name type="common">Clostridium thermoaceticum</name>
    <dbReference type="NCBI Taxonomy" id="1525"/>
    <lineage>
        <taxon>Bacteria</taxon>
        <taxon>Bacillati</taxon>
        <taxon>Bacillota</taxon>
        <taxon>Clostridia</taxon>
        <taxon>Neomoorellales</taxon>
        <taxon>Neomoorellaceae</taxon>
        <taxon>Neomoorella</taxon>
    </lineage>
</organism>
<dbReference type="EMBL" id="MIHH01000008">
    <property type="protein sequence ID" value="OIQ08688.1"/>
    <property type="molecule type" value="Genomic_DNA"/>
</dbReference>
<dbReference type="AlphaFoldDB" id="A0A1J5JTA1"/>
<dbReference type="Proteomes" id="UP000182743">
    <property type="component" value="Unassembled WGS sequence"/>
</dbReference>
<accession>A0A1J5JTA1</accession>